<keyword evidence="1" id="KW-0812">Transmembrane</keyword>
<dbReference type="Proteomes" id="UP000598146">
    <property type="component" value="Unassembled WGS sequence"/>
</dbReference>
<keyword evidence="1" id="KW-0472">Membrane</keyword>
<feature type="transmembrane region" description="Helical" evidence="1">
    <location>
        <begin position="34"/>
        <end position="53"/>
    </location>
</feature>
<evidence type="ECO:0000313" key="2">
    <source>
        <dbReference type="EMBL" id="MBG0569294.1"/>
    </source>
</evidence>
<evidence type="ECO:0000256" key="1">
    <source>
        <dbReference type="SAM" id="Phobius"/>
    </source>
</evidence>
<dbReference type="EMBL" id="JADQTO010000065">
    <property type="protein sequence ID" value="MBG0569294.1"/>
    <property type="molecule type" value="Genomic_DNA"/>
</dbReference>
<reference evidence="2" key="1">
    <citation type="submission" date="2020-11" db="EMBL/GenBank/DDBJ databases">
        <title>Isolation and identification of active actinomycetes.</title>
        <authorList>
            <person name="Sun X."/>
        </authorList>
    </citation>
    <scope>NUCLEOTIDE SEQUENCE</scope>
    <source>
        <strain evidence="2">NEAU-A11</strain>
    </source>
</reference>
<name>A0A931G8I8_9ACTN</name>
<keyword evidence="1" id="KW-1133">Transmembrane helix</keyword>
<dbReference type="AlphaFoldDB" id="A0A931G8I8"/>
<feature type="transmembrane region" description="Helical" evidence="1">
    <location>
        <begin position="109"/>
        <end position="129"/>
    </location>
</feature>
<organism evidence="2 3">
    <name type="scientific">Actinoplanes aureus</name>
    <dbReference type="NCBI Taxonomy" id="2792083"/>
    <lineage>
        <taxon>Bacteria</taxon>
        <taxon>Bacillati</taxon>
        <taxon>Actinomycetota</taxon>
        <taxon>Actinomycetes</taxon>
        <taxon>Micromonosporales</taxon>
        <taxon>Micromonosporaceae</taxon>
        <taxon>Actinoplanes</taxon>
    </lineage>
</organism>
<evidence type="ECO:0000313" key="3">
    <source>
        <dbReference type="Proteomes" id="UP000598146"/>
    </source>
</evidence>
<accession>A0A931G8I8</accession>
<comment type="caution">
    <text evidence="2">The sequence shown here is derived from an EMBL/GenBank/DDBJ whole genome shotgun (WGS) entry which is preliminary data.</text>
</comment>
<dbReference type="RefSeq" id="WP_196421033.1">
    <property type="nucleotide sequence ID" value="NZ_JADQTO010000065.1"/>
</dbReference>
<sequence length="152" mass="16681">MGLVGCCLVAAGPAALVLWLWGRPLLTGRWRRPGWFVATAVLGVLAAAVTWFIGAFAGGLDPEESCHTSGTTYDPAYRAAHWREPSRWFPLHDRCNADYDLVPAWVNPALVLLAVLVAACLGMAARLAAVHHRARKRERTALRSRRPDDRGE</sequence>
<feature type="transmembrane region" description="Helical" evidence="1">
    <location>
        <begin position="6"/>
        <end position="22"/>
    </location>
</feature>
<gene>
    <name evidence="2" type="ORF">I4J89_48660</name>
</gene>
<keyword evidence="3" id="KW-1185">Reference proteome</keyword>
<proteinExistence type="predicted"/>
<protein>
    <submittedName>
        <fullName evidence="2">Uncharacterized protein</fullName>
    </submittedName>
</protein>